<reference evidence="9" key="1">
    <citation type="submission" date="2020-08" db="EMBL/GenBank/DDBJ databases">
        <title>Genome public.</title>
        <authorList>
            <person name="Liu C."/>
            <person name="Sun Q."/>
        </authorList>
    </citation>
    <scope>NUCLEOTIDE SEQUENCE</scope>
    <source>
        <strain evidence="9">NSJ-24</strain>
    </source>
</reference>
<dbReference type="Gene3D" id="3.40.640.10">
    <property type="entry name" value="Type I PLP-dependent aspartate aminotransferase-like (Major domain)"/>
    <property type="match status" value="1"/>
</dbReference>
<dbReference type="PANTHER" id="PTHR43586">
    <property type="entry name" value="CYSTEINE DESULFURASE"/>
    <property type="match status" value="1"/>
</dbReference>
<gene>
    <name evidence="9" type="ORF">H8692_02350</name>
</gene>
<organism evidence="9 10">
    <name type="scientific">Lentihominibacter hominis</name>
    <dbReference type="NCBI Taxonomy" id="2763645"/>
    <lineage>
        <taxon>Bacteria</taxon>
        <taxon>Bacillati</taxon>
        <taxon>Bacillota</taxon>
        <taxon>Clostridia</taxon>
        <taxon>Peptostreptococcales</taxon>
        <taxon>Anaerovoracaceae</taxon>
        <taxon>Lentihominibacter</taxon>
    </lineage>
</organism>
<name>A0A926I929_9FIRM</name>
<evidence type="ECO:0000256" key="5">
    <source>
        <dbReference type="ARBA" id="ARBA00022898"/>
    </source>
</evidence>
<evidence type="ECO:0000256" key="7">
    <source>
        <dbReference type="SAM" id="MobiDB-lite"/>
    </source>
</evidence>
<comment type="similarity">
    <text evidence="2">Belongs to the class-V pyridoxal-phosphate-dependent aminotransferase family. Csd subfamily.</text>
</comment>
<dbReference type="GO" id="GO:0006534">
    <property type="term" value="P:cysteine metabolic process"/>
    <property type="evidence" value="ECO:0007669"/>
    <property type="project" value="InterPro"/>
</dbReference>
<evidence type="ECO:0000256" key="6">
    <source>
        <dbReference type="ARBA" id="ARBA00050776"/>
    </source>
</evidence>
<dbReference type="PANTHER" id="PTHR43586:SF4">
    <property type="entry name" value="ISOPENICILLIN N EPIMERASE"/>
    <property type="match status" value="1"/>
</dbReference>
<evidence type="ECO:0000256" key="3">
    <source>
        <dbReference type="ARBA" id="ARBA00012239"/>
    </source>
</evidence>
<dbReference type="PIRSF" id="PIRSF005572">
    <property type="entry name" value="NifS"/>
    <property type="match status" value="1"/>
</dbReference>
<dbReference type="InterPro" id="IPR015424">
    <property type="entry name" value="PyrdxlP-dep_Trfase"/>
</dbReference>
<evidence type="ECO:0000256" key="2">
    <source>
        <dbReference type="ARBA" id="ARBA00010447"/>
    </source>
</evidence>
<dbReference type="InterPro" id="IPR010969">
    <property type="entry name" value="Cys_dSase-rel_unknwn_funct"/>
</dbReference>
<sequence length="381" mass="40621">MIYLDYAATSGKKPMTVYSAVNDALINASGNPGRSGHKISLAAGDIVAETRFLCSRLFHAENPESIIFCFNATDALNLAIQGSVTKGDHIITSSLEHNSVARPLEHLKDAGVEVTKIKASLETGVNPDDVAAAIKENTKLAVFTHISNVTGTINDIAAIGKICRQQGILFLVDASQSAGALKIDVQEMNIDMLAFPGHKCLYGPQGTGGLYIKPGIELKTLKQGGTGSRSEMLHQPDDRPDKYESGTLNVPGIAGLGAGIKFIIDEGIDKIHARDKELTDMLINGLIKLPGVNIYSPLNHDRGPVVSITIDGFESQDVSIYLDQVFNIATRSGLHCAPDAHKTIGTLDTGGTVRISPGYFTDDEEIEACIESIGIISRGEL</sequence>
<dbReference type="InterPro" id="IPR000192">
    <property type="entry name" value="Aminotrans_V_dom"/>
</dbReference>
<dbReference type="NCBIfam" id="TIGR01977">
    <property type="entry name" value="am_tr_V_EF2568"/>
    <property type="match status" value="1"/>
</dbReference>
<keyword evidence="5" id="KW-0663">Pyridoxal phosphate</keyword>
<protein>
    <recommendedName>
        <fullName evidence="3">cysteine desulfurase</fullName>
        <ecNumber evidence="3">2.8.1.7</ecNumber>
    </recommendedName>
</protein>
<dbReference type="EC" id="2.8.1.7" evidence="3"/>
<accession>A0A926I929</accession>
<keyword evidence="10" id="KW-1185">Reference proteome</keyword>
<dbReference type="Gene3D" id="3.90.1150.10">
    <property type="entry name" value="Aspartate Aminotransferase, domain 1"/>
    <property type="match status" value="1"/>
</dbReference>
<dbReference type="RefSeq" id="WP_187524921.1">
    <property type="nucleotide sequence ID" value="NZ_JACRTA010000001.1"/>
</dbReference>
<feature type="region of interest" description="Disordered" evidence="7">
    <location>
        <begin position="223"/>
        <end position="245"/>
    </location>
</feature>
<dbReference type="SUPFAM" id="SSF53383">
    <property type="entry name" value="PLP-dependent transferases"/>
    <property type="match status" value="1"/>
</dbReference>
<dbReference type="CDD" id="cd06453">
    <property type="entry name" value="SufS_like"/>
    <property type="match status" value="1"/>
</dbReference>
<dbReference type="InterPro" id="IPR015422">
    <property type="entry name" value="PyrdxlP-dep_Trfase_small"/>
</dbReference>
<evidence type="ECO:0000313" key="9">
    <source>
        <dbReference type="EMBL" id="MBC8567602.1"/>
    </source>
</evidence>
<dbReference type="GO" id="GO:0030170">
    <property type="term" value="F:pyridoxal phosphate binding"/>
    <property type="evidence" value="ECO:0007669"/>
    <property type="project" value="InterPro"/>
</dbReference>
<feature type="domain" description="Aminotransferase class V" evidence="8">
    <location>
        <begin position="2"/>
        <end position="368"/>
    </location>
</feature>
<keyword evidence="4" id="KW-0808">Transferase</keyword>
<proteinExistence type="inferred from homology"/>
<comment type="cofactor">
    <cofactor evidence="1">
        <name>pyridoxal 5'-phosphate</name>
        <dbReference type="ChEBI" id="CHEBI:597326"/>
    </cofactor>
</comment>
<feature type="compositionally biased region" description="Basic and acidic residues" evidence="7">
    <location>
        <begin position="231"/>
        <end position="244"/>
    </location>
</feature>
<dbReference type="InterPro" id="IPR016454">
    <property type="entry name" value="Cysteine_dSase"/>
</dbReference>
<dbReference type="Proteomes" id="UP000610862">
    <property type="component" value="Unassembled WGS sequence"/>
</dbReference>
<comment type="catalytic activity">
    <reaction evidence="6">
        <text>(sulfur carrier)-H + L-cysteine = (sulfur carrier)-SH + L-alanine</text>
        <dbReference type="Rhea" id="RHEA:43892"/>
        <dbReference type="Rhea" id="RHEA-COMP:14737"/>
        <dbReference type="Rhea" id="RHEA-COMP:14739"/>
        <dbReference type="ChEBI" id="CHEBI:29917"/>
        <dbReference type="ChEBI" id="CHEBI:35235"/>
        <dbReference type="ChEBI" id="CHEBI:57972"/>
        <dbReference type="ChEBI" id="CHEBI:64428"/>
        <dbReference type="EC" id="2.8.1.7"/>
    </reaction>
</comment>
<dbReference type="GO" id="GO:0008483">
    <property type="term" value="F:transaminase activity"/>
    <property type="evidence" value="ECO:0007669"/>
    <property type="project" value="UniProtKB-KW"/>
</dbReference>
<dbReference type="InterPro" id="IPR010970">
    <property type="entry name" value="Cys_dSase_SufS"/>
</dbReference>
<dbReference type="EMBL" id="JACRTA010000001">
    <property type="protein sequence ID" value="MBC8567602.1"/>
    <property type="molecule type" value="Genomic_DNA"/>
</dbReference>
<evidence type="ECO:0000259" key="8">
    <source>
        <dbReference type="Pfam" id="PF00266"/>
    </source>
</evidence>
<dbReference type="InterPro" id="IPR015421">
    <property type="entry name" value="PyrdxlP-dep_Trfase_major"/>
</dbReference>
<dbReference type="Pfam" id="PF00266">
    <property type="entry name" value="Aminotran_5"/>
    <property type="match status" value="1"/>
</dbReference>
<keyword evidence="9" id="KW-0032">Aminotransferase</keyword>
<evidence type="ECO:0000256" key="4">
    <source>
        <dbReference type="ARBA" id="ARBA00022679"/>
    </source>
</evidence>
<dbReference type="GO" id="GO:0031071">
    <property type="term" value="F:cysteine desulfurase activity"/>
    <property type="evidence" value="ECO:0007669"/>
    <property type="project" value="UniProtKB-EC"/>
</dbReference>
<dbReference type="AlphaFoldDB" id="A0A926I929"/>
<comment type="caution">
    <text evidence="9">The sequence shown here is derived from an EMBL/GenBank/DDBJ whole genome shotgun (WGS) entry which is preliminary data.</text>
</comment>
<evidence type="ECO:0000313" key="10">
    <source>
        <dbReference type="Proteomes" id="UP000610862"/>
    </source>
</evidence>
<evidence type="ECO:0000256" key="1">
    <source>
        <dbReference type="ARBA" id="ARBA00001933"/>
    </source>
</evidence>